<dbReference type="Pfam" id="PF03983">
    <property type="entry name" value="SHD1"/>
    <property type="match status" value="1"/>
</dbReference>
<feature type="compositionally biased region" description="Basic and acidic residues" evidence="1">
    <location>
        <begin position="320"/>
        <end position="330"/>
    </location>
</feature>
<feature type="region of interest" description="Disordered" evidence="1">
    <location>
        <begin position="1"/>
        <end position="24"/>
    </location>
</feature>
<dbReference type="SMART" id="SM00355">
    <property type="entry name" value="ZnF_C2H2"/>
    <property type="match status" value="4"/>
</dbReference>
<proteinExistence type="predicted"/>
<name>A0A9N9UE35_9HYPO</name>
<feature type="compositionally biased region" description="Polar residues" evidence="1">
    <location>
        <begin position="413"/>
        <end position="426"/>
    </location>
</feature>
<comment type="caution">
    <text evidence="3">The sequence shown here is derived from an EMBL/GenBank/DDBJ whole genome shotgun (WGS) entry which is preliminary data.</text>
</comment>
<evidence type="ECO:0000313" key="3">
    <source>
        <dbReference type="EMBL" id="CAG9987039.1"/>
    </source>
</evidence>
<dbReference type="InterPro" id="IPR007131">
    <property type="entry name" value="SHD1"/>
</dbReference>
<feature type="domain" description="C2H2-type" evidence="2">
    <location>
        <begin position="219"/>
        <end position="240"/>
    </location>
</feature>
<evidence type="ECO:0000313" key="4">
    <source>
        <dbReference type="Proteomes" id="UP000754883"/>
    </source>
</evidence>
<dbReference type="EMBL" id="CABFNO020001407">
    <property type="protein sequence ID" value="CAG9987039.1"/>
    <property type="molecule type" value="Genomic_DNA"/>
</dbReference>
<dbReference type="GO" id="GO:0043130">
    <property type="term" value="F:ubiquitin binding"/>
    <property type="evidence" value="ECO:0007669"/>
    <property type="project" value="InterPro"/>
</dbReference>
<dbReference type="InterPro" id="IPR013087">
    <property type="entry name" value="Znf_C2H2_type"/>
</dbReference>
<evidence type="ECO:0000256" key="1">
    <source>
        <dbReference type="SAM" id="MobiDB-lite"/>
    </source>
</evidence>
<dbReference type="OrthoDB" id="3045089at2759"/>
<dbReference type="Proteomes" id="UP000754883">
    <property type="component" value="Unassembled WGS sequence"/>
</dbReference>
<dbReference type="GO" id="GO:0042802">
    <property type="term" value="F:identical protein binding"/>
    <property type="evidence" value="ECO:0007669"/>
    <property type="project" value="InterPro"/>
</dbReference>
<keyword evidence="4" id="KW-1185">Reference proteome</keyword>
<accession>A0A9N9UE35</accession>
<gene>
    <name evidence="3" type="ORF">CBYS24578_00013681</name>
</gene>
<reference evidence="3 4" key="2">
    <citation type="submission" date="2021-10" db="EMBL/GenBank/DDBJ databases">
        <authorList>
            <person name="Piombo E."/>
        </authorList>
    </citation>
    <scope>NUCLEOTIDE SEQUENCE [LARGE SCALE GENOMIC DNA]</scope>
</reference>
<dbReference type="InterPro" id="IPR058925">
    <property type="entry name" value="zf-C2H2_AcuF"/>
</dbReference>
<feature type="region of interest" description="Disordered" evidence="1">
    <location>
        <begin position="311"/>
        <end position="330"/>
    </location>
</feature>
<dbReference type="PANTHER" id="PTHR35391">
    <property type="entry name" value="C2H2-TYPE DOMAIN-CONTAINING PROTEIN-RELATED"/>
    <property type="match status" value="1"/>
</dbReference>
<dbReference type="Pfam" id="PF26082">
    <property type="entry name" value="zf-C2H2_AcuF"/>
    <property type="match status" value="1"/>
</dbReference>
<sequence>MLLRRDRPRGRTHPHGTECPFSNPDPDIIHIKDKFPKLRETPWLADRLGTWITKRRDYIRYRQTHRRKLAKAREVLGPDSQSVLISGQATTKATSFHEAGTATEEPCGEDIQDATTRSLVSAATSFATTAMSVFGSGRRIPDLADMSLDGVQLQYGSHIECPYCRTIQQFKDRTEWKSHVYSDLQLYVCTFEGCAATPFASSGEWFKHEMDNHRRQWRCNLCNDKLPTARSLEAHFSSNHSETVAPAQRSIMVKAGEQPLTDFDQSSCRFCDWKQTDSRKHFKSHVEKHLQELAREALPLSIEGLEVHADTDEDTSITVSERDMPDPSKVRTWTDRSLSFTTEAQFLGVKDGKLRLHKTNGIKIASPMYLISLDDIKYVEDLTGLSLQKADGQQTPSSDDWRHLAPTPRELSTDSPSRPTLFQSSSRRAVRQLFLKNKE</sequence>
<dbReference type="PROSITE" id="PS00028">
    <property type="entry name" value="ZINC_FINGER_C2H2_1"/>
    <property type="match status" value="1"/>
</dbReference>
<evidence type="ECO:0000259" key="2">
    <source>
        <dbReference type="PROSITE" id="PS00028"/>
    </source>
</evidence>
<feature type="compositionally biased region" description="Basic residues" evidence="1">
    <location>
        <begin position="1"/>
        <end position="14"/>
    </location>
</feature>
<dbReference type="PANTHER" id="PTHR35391:SF7">
    <property type="entry name" value="C2H2-TYPE DOMAIN-CONTAINING PROTEIN"/>
    <property type="match status" value="1"/>
</dbReference>
<dbReference type="GO" id="GO:0030674">
    <property type="term" value="F:protein-macromolecule adaptor activity"/>
    <property type="evidence" value="ECO:0007669"/>
    <property type="project" value="InterPro"/>
</dbReference>
<dbReference type="GO" id="GO:0008092">
    <property type="term" value="F:cytoskeletal protein binding"/>
    <property type="evidence" value="ECO:0007669"/>
    <property type="project" value="InterPro"/>
</dbReference>
<feature type="region of interest" description="Disordered" evidence="1">
    <location>
        <begin position="389"/>
        <end position="426"/>
    </location>
</feature>
<dbReference type="AlphaFoldDB" id="A0A9N9UE35"/>
<dbReference type="Gene3D" id="2.30.30.700">
    <property type="entry name" value="SLA1 homology domain 1"/>
    <property type="match status" value="1"/>
</dbReference>
<organism evidence="3 4">
    <name type="scientific">Clonostachys byssicola</name>
    <dbReference type="NCBI Taxonomy" id="160290"/>
    <lineage>
        <taxon>Eukaryota</taxon>
        <taxon>Fungi</taxon>
        <taxon>Dikarya</taxon>
        <taxon>Ascomycota</taxon>
        <taxon>Pezizomycotina</taxon>
        <taxon>Sordariomycetes</taxon>
        <taxon>Hypocreomycetidae</taxon>
        <taxon>Hypocreales</taxon>
        <taxon>Bionectriaceae</taxon>
        <taxon>Clonostachys</taxon>
    </lineage>
</organism>
<protein>
    <recommendedName>
        <fullName evidence="2">C2H2-type domain-containing protein</fullName>
    </recommendedName>
</protein>
<reference evidence="4" key="1">
    <citation type="submission" date="2019-06" db="EMBL/GenBank/DDBJ databases">
        <authorList>
            <person name="Broberg M."/>
        </authorList>
    </citation>
    <scope>NUCLEOTIDE SEQUENCE [LARGE SCALE GENOMIC DNA]</scope>
</reference>